<feature type="region of interest" description="Disordered" evidence="1">
    <location>
        <begin position="112"/>
        <end position="143"/>
    </location>
</feature>
<dbReference type="InterPro" id="IPR009057">
    <property type="entry name" value="Homeodomain-like_sf"/>
</dbReference>
<gene>
    <name evidence="2" type="ORF">M0813_27068</name>
</gene>
<evidence type="ECO:0000256" key="1">
    <source>
        <dbReference type="SAM" id="MobiDB-lite"/>
    </source>
</evidence>
<feature type="region of interest" description="Disordered" evidence="1">
    <location>
        <begin position="158"/>
        <end position="191"/>
    </location>
</feature>
<organism evidence="2 3">
    <name type="scientific">Anaeramoeba flamelloides</name>
    <dbReference type="NCBI Taxonomy" id="1746091"/>
    <lineage>
        <taxon>Eukaryota</taxon>
        <taxon>Metamonada</taxon>
        <taxon>Anaeramoebidae</taxon>
        <taxon>Anaeramoeba</taxon>
    </lineage>
</organism>
<proteinExistence type="predicted"/>
<name>A0ABQ8XY23_9EUKA</name>
<comment type="caution">
    <text evidence="2">The sequence shown here is derived from an EMBL/GenBank/DDBJ whole genome shotgun (WGS) entry which is preliminary data.</text>
</comment>
<dbReference type="InterPro" id="IPR001356">
    <property type="entry name" value="HD"/>
</dbReference>
<feature type="region of interest" description="Disordered" evidence="1">
    <location>
        <begin position="676"/>
        <end position="759"/>
    </location>
</feature>
<protein>
    <recommendedName>
        <fullName evidence="4">B-block binding subunit of TFIIIC domain-containing protein</fullName>
    </recommendedName>
</protein>
<feature type="compositionally biased region" description="Basic residues" evidence="1">
    <location>
        <begin position="169"/>
        <end position="191"/>
    </location>
</feature>
<dbReference type="Proteomes" id="UP001150062">
    <property type="component" value="Unassembled WGS sequence"/>
</dbReference>
<feature type="compositionally biased region" description="Acidic residues" evidence="1">
    <location>
        <begin position="688"/>
        <end position="744"/>
    </location>
</feature>
<evidence type="ECO:0000313" key="2">
    <source>
        <dbReference type="EMBL" id="KAJ6237507.1"/>
    </source>
</evidence>
<reference evidence="2" key="1">
    <citation type="submission" date="2022-08" db="EMBL/GenBank/DDBJ databases">
        <title>Novel sulfate-reducing endosymbionts in the free-living metamonad Anaeramoeba.</title>
        <authorList>
            <person name="Jerlstrom-Hultqvist J."/>
            <person name="Cepicka I."/>
            <person name="Gallot-Lavallee L."/>
            <person name="Salas-Leiva D."/>
            <person name="Curtis B.A."/>
            <person name="Zahonova K."/>
            <person name="Pipaliya S."/>
            <person name="Dacks J."/>
            <person name="Roger A.J."/>
        </authorList>
    </citation>
    <scope>NUCLEOTIDE SEQUENCE</scope>
    <source>
        <strain evidence="2">Schooner1</strain>
    </source>
</reference>
<sequence length="1149" mass="134815">MSNKKTKCFTVKELKNSKIRTNRLNYNEIDLLEQIWKIVNKNIGIFQEQLRQLLTQKMEQKPFNRLVTLLTSHSLVQKFKISDPQTYQIKILFAKPKTTTFNAYQIAIKELSNPQQTNTDDSDSGSGNGEESKSNSGTPTEIQTRLNNNNQEEASLIATSKSETNSPKNKTKKKKDQPKPRPKAKKRKPKIKVPLAVNGFYEGSLLRCKIFHSYLIEKYFYSRKKSPSSKTINIKIKRLIPELSQKIRLQALGSNQYNEKGVENNVLPNNNNPTHLAKYQQFHLAKLLMILTNISLIKLNIEQLPKNKKKNNKTKIFKSFSLLQHSNNKIHCWINKEISFHNFEDLKLFWKKFEEYTNNQKNLKTVLPQFMFNFKTIWRKYPIFTKYIKSQLKKAYKSDKNLNPKRLIQLAIKYKLNPKQIETFWDHQLKLNINSHINSFIFFKSKKRKTAFNEMDDQNESSQNTSSPNNETNFHKKRRIIANKNNLRNGENISILNSIKSLSVYYRDNQMANNEKSFIYPFLKRFESQLENSLPRKEIMKIMEMINQFLSYAFNIVTNFNVNNNFKKSKKNIKELLKFNKSTTFLKPLEKQNRERIIFHLITAFLTFLQTIDSYQFWNLISINTLIMYLNIPRRLLLDDFKALLNDADVLNKLITLIADDRLLIKKELLSLKNGVDKNENNNKNDTCYDDGDDNGNNKDDDDDDDDEEEGGEGNIEEEEGNNENDGNDDDGGGGDDDDDDDDNGGINNRHKKIEKVGRDVEKKKEIRLNIKNNTHSNENNNQELLNIISKNIQNNSLKIVRVSTFISNLQNKKTLNHYITKQFTTKIFQTRRLDLLERIKCFLAIPKGQKKYSKSSVNTILKDFNQKEINQIWDCLQNGNFITNRKINNNDRVIWRLKKLYSIKPSLLSTIKLNIYINRNEKNIIKNFDQKIISDPVTKFYNNINIATMIKLIAFQKIGLHLKIDFTDLLDLGIIVKLQSDQKMDQKKNTNLKNILNSIDNNFINDYFSGNKYNVDGAEKKHKKKYLLNFEKNQEWLPSLFLHLPTKSNAKIIVNDQLWKIFQQKALTLIIENPGITFKNLLKELFFLSPRDLKLILSNLEKNHLIQSKKIPNYPNPFFNNEDLNFNTKKDIKIIKYFFPTKKSFDFF</sequence>
<keyword evidence="3" id="KW-1185">Reference proteome</keyword>
<accession>A0ABQ8XY23</accession>
<evidence type="ECO:0008006" key="4">
    <source>
        <dbReference type="Google" id="ProtNLM"/>
    </source>
</evidence>
<dbReference type="EMBL" id="JAOAOG010000239">
    <property type="protein sequence ID" value="KAJ6237507.1"/>
    <property type="molecule type" value="Genomic_DNA"/>
</dbReference>
<evidence type="ECO:0000313" key="3">
    <source>
        <dbReference type="Proteomes" id="UP001150062"/>
    </source>
</evidence>
<dbReference type="SUPFAM" id="SSF46689">
    <property type="entry name" value="Homeodomain-like"/>
    <property type="match status" value="1"/>
</dbReference>
<dbReference type="CDD" id="cd00086">
    <property type="entry name" value="homeodomain"/>
    <property type="match status" value="1"/>
</dbReference>
<feature type="region of interest" description="Disordered" evidence="1">
    <location>
        <begin position="454"/>
        <end position="474"/>
    </location>
</feature>
<feature type="compositionally biased region" description="Polar residues" evidence="1">
    <location>
        <begin position="460"/>
        <end position="472"/>
    </location>
</feature>